<reference evidence="1 2" key="1">
    <citation type="submission" date="2018-11" db="EMBL/GenBank/DDBJ databases">
        <authorList>
            <consortium name="Pathogen Informatics"/>
        </authorList>
    </citation>
    <scope>NUCLEOTIDE SEQUENCE [LARGE SCALE GENOMIC DNA]</scope>
    <source>
        <strain>Denwood</strain>
        <strain evidence="2">Zambia</strain>
    </source>
</reference>
<dbReference type="EMBL" id="UZAL01043443">
    <property type="protein sequence ID" value="VDP81324.1"/>
    <property type="molecule type" value="Genomic_DNA"/>
</dbReference>
<gene>
    <name evidence="1" type="ORF">SMTD_LOCUS19991</name>
</gene>
<dbReference type="Gene3D" id="1.20.58.160">
    <property type="match status" value="1"/>
</dbReference>
<organism evidence="1 2">
    <name type="scientific">Schistosoma mattheei</name>
    <dbReference type="NCBI Taxonomy" id="31246"/>
    <lineage>
        <taxon>Eukaryota</taxon>
        <taxon>Metazoa</taxon>
        <taxon>Spiralia</taxon>
        <taxon>Lophotrochozoa</taxon>
        <taxon>Platyhelminthes</taxon>
        <taxon>Trematoda</taxon>
        <taxon>Digenea</taxon>
        <taxon>Strigeidida</taxon>
        <taxon>Schistosomatoidea</taxon>
        <taxon>Schistosomatidae</taxon>
        <taxon>Schistosoma</taxon>
    </lineage>
</organism>
<name>A0A183Q055_9TREM</name>
<evidence type="ECO:0000313" key="2">
    <source>
        <dbReference type="Proteomes" id="UP000269396"/>
    </source>
</evidence>
<dbReference type="STRING" id="31246.A0A183Q055"/>
<dbReference type="AlphaFoldDB" id="A0A183Q055"/>
<sequence>MEKVSQRTSEMEALRNNTILLEEMIGTYLLGESTEAELELMSELTQNIRRARPLLYSFSLTHEEQDIETLSKFVFSFSSSSSSNYRD</sequence>
<dbReference type="Proteomes" id="UP000269396">
    <property type="component" value="Unassembled WGS sequence"/>
</dbReference>
<dbReference type="SUPFAM" id="SSF89009">
    <property type="entry name" value="GAT-like domain"/>
    <property type="match status" value="1"/>
</dbReference>
<evidence type="ECO:0000313" key="1">
    <source>
        <dbReference type="EMBL" id="VDP81324.1"/>
    </source>
</evidence>
<dbReference type="InterPro" id="IPR038425">
    <property type="entry name" value="GAT_sf"/>
</dbReference>
<keyword evidence="2" id="KW-1185">Reference proteome</keyword>
<proteinExistence type="predicted"/>
<accession>A0A183Q055</accession>
<protein>
    <submittedName>
        <fullName evidence="1">Uncharacterized protein</fullName>
    </submittedName>
</protein>